<evidence type="ECO:0000256" key="5">
    <source>
        <dbReference type="ARBA" id="ARBA00023136"/>
    </source>
</evidence>
<dbReference type="eggNOG" id="KOG3810">
    <property type="taxonomic scope" value="Eukaryota"/>
</dbReference>
<evidence type="ECO:0000256" key="8">
    <source>
        <dbReference type="SAM" id="Phobius"/>
    </source>
</evidence>
<evidence type="ECO:0000256" key="3">
    <source>
        <dbReference type="ARBA" id="ARBA00022954"/>
    </source>
</evidence>
<dbReference type="GeneID" id="6498976"/>
<evidence type="ECO:0000256" key="1">
    <source>
        <dbReference type="ARBA" id="ARBA00005773"/>
    </source>
</evidence>
<protein>
    <submittedName>
        <fullName evidence="9">Uncharacterized protein</fullName>
    </submittedName>
</protein>
<evidence type="ECO:0000256" key="7">
    <source>
        <dbReference type="PIRNR" id="PIRNR028739"/>
    </source>
</evidence>
<dbReference type="PIRSF" id="PIRSF028739">
    <property type="entry name" value="Folate_carrier"/>
    <property type="match status" value="1"/>
</dbReference>
<dbReference type="EMBL" id="CH902617">
    <property type="protein sequence ID" value="EDV44138.1"/>
    <property type="molecule type" value="Genomic_DNA"/>
</dbReference>
<feature type="transmembrane region" description="Helical" evidence="8">
    <location>
        <begin position="140"/>
        <end position="158"/>
    </location>
</feature>
<feature type="transmembrane region" description="Helical" evidence="8">
    <location>
        <begin position="319"/>
        <end position="336"/>
    </location>
</feature>
<comment type="similarity">
    <text evidence="1 7">Belongs to the reduced folate carrier (RFC) transporter (TC 2.A.48) family.</text>
</comment>
<organism evidence="9 10">
    <name type="scientific">Drosophila ananassae</name>
    <name type="common">Fruit fly</name>
    <dbReference type="NCBI Taxonomy" id="7217"/>
    <lineage>
        <taxon>Eukaryota</taxon>
        <taxon>Metazoa</taxon>
        <taxon>Ecdysozoa</taxon>
        <taxon>Arthropoda</taxon>
        <taxon>Hexapoda</taxon>
        <taxon>Insecta</taxon>
        <taxon>Pterygota</taxon>
        <taxon>Neoptera</taxon>
        <taxon>Endopterygota</taxon>
        <taxon>Diptera</taxon>
        <taxon>Brachycera</taxon>
        <taxon>Muscomorpha</taxon>
        <taxon>Ephydroidea</taxon>
        <taxon>Drosophilidae</taxon>
        <taxon>Drosophila</taxon>
        <taxon>Sophophora</taxon>
    </lineage>
</organism>
<dbReference type="NCBIfam" id="TIGR00806">
    <property type="entry name" value="rfc"/>
    <property type="match status" value="1"/>
</dbReference>
<dbReference type="GO" id="GO:0005542">
    <property type="term" value="F:folic acid binding"/>
    <property type="evidence" value="ECO:0007669"/>
    <property type="project" value="UniProtKB-KW"/>
</dbReference>
<feature type="transmembrane region" description="Helical" evidence="8">
    <location>
        <begin position="244"/>
        <end position="264"/>
    </location>
</feature>
<proteinExistence type="inferred from homology"/>
<feature type="transmembrane region" description="Helical" evidence="8">
    <location>
        <begin position="46"/>
        <end position="66"/>
    </location>
</feature>
<keyword evidence="7" id="KW-0813">Transport</keyword>
<feature type="transmembrane region" description="Helical" evidence="8">
    <location>
        <begin position="342"/>
        <end position="364"/>
    </location>
</feature>
<keyword evidence="2 8" id="KW-0812">Transmembrane</keyword>
<dbReference type="Gene3D" id="1.20.1250.20">
    <property type="entry name" value="MFS general substrate transporter like domains"/>
    <property type="match status" value="1"/>
</dbReference>
<feature type="transmembrane region" description="Helical" evidence="8">
    <location>
        <begin position="417"/>
        <end position="437"/>
    </location>
</feature>
<keyword evidence="10" id="KW-1185">Reference proteome</keyword>
<dbReference type="FunFam" id="1.20.1250.20:FF:000298">
    <property type="entry name" value="Thiamine transporter"/>
    <property type="match status" value="1"/>
</dbReference>
<keyword evidence="5 7" id="KW-0472">Membrane</keyword>
<feature type="transmembrane region" description="Helical" evidence="8">
    <location>
        <begin position="73"/>
        <end position="91"/>
    </location>
</feature>
<dbReference type="GO" id="GO:0090482">
    <property type="term" value="F:vitamin transmembrane transporter activity"/>
    <property type="evidence" value="ECO:0007669"/>
    <property type="project" value="InterPro"/>
</dbReference>
<dbReference type="OMA" id="HAHENRS"/>
<keyword evidence="4 8" id="KW-1133">Transmembrane helix</keyword>
<feature type="transmembrane region" description="Helical" evidence="8">
    <location>
        <begin position="284"/>
        <end position="307"/>
    </location>
</feature>
<dbReference type="GO" id="GO:0005886">
    <property type="term" value="C:plasma membrane"/>
    <property type="evidence" value="ECO:0007669"/>
    <property type="project" value="UniProtKB-UniRule"/>
</dbReference>
<reference evidence="9 10" key="1">
    <citation type="journal article" date="2007" name="Nature">
        <title>Evolution of genes and genomes on the Drosophila phylogeny.</title>
        <authorList>
            <consortium name="Drosophila 12 Genomes Consortium"/>
            <person name="Clark A.G."/>
            <person name="Eisen M.B."/>
            <person name="Smith D.R."/>
            <person name="Bergman C.M."/>
            <person name="Oliver B."/>
            <person name="Markow T.A."/>
            <person name="Kaufman T.C."/>
            <person name="Kellis M."/>
            <person name="Gelbart W."/>
            <person name="Iyer V.N."/>
            <person name="Pollard D.A."/>
            <person name="Sackton T.B."/>
            <person name="Larracuente A.M."/>
            <person name="Singh N.D."/>
            <person name="Abad J.P."/>
            <person name="Abt D.N."/>
            <person name="Adryan B."/>
            <person name="Aguade M."/>
            <person name="Akashi H."/>
            <person name="Anderson W.W."/>
            <person name="Aquadro C.F."/>
            <person name="Ardell D.H."/>
            <person name="Arguello R."/>
            <person name="Artieri C.G."/>
            <person name="Barbash D.A."/>
            <person name="Barker D."/>
            <person name="Barsanti P."/>
            <person name="Batterham P."/>
            <person name="Batzoglou S."/>
            <person name="Begun D."/>
            <person name="Bhutkar A."/>
            <person name="Blanco E."/>
            <person name="Bosak S.A."/>
            <person name="Bradley R.K."/>
            <person name="Brand A.D."/>
            <person name="Brent M.R."/>
            <person name="Brooks A.N."/>
            <person name="Brown R.H."/>
            <person name="Butlin R.K."/>
            <person name="Caggese C."/>
            <person name="Calvi B.R."/>
            <person name="Bernardo de Carvalho A."/>
            <person name="Caspi A."/>
            <person name="Castrezana S."/>
            <person name="Celniker S.E."/>
            <person name="Chang J.L."/>
            <person name="Chapple C."/>
            <person name="Chatterji S."/>
            <person name="Chinwalla A."/>
            <person name="Civetta A."/>
            <person name="Clifton S.W."/>
            <person name="Comeron J.M."/>
            <person name="Costello J.C."/>
            <person name="Coyne J.A."/>
            <person name="Daub J."/>
            <person name="David R.G."/>
            <person name="Delcher A.L."/>
            <person name="Delehaunty K."/>
            <person name="Do C.B."/>
            <person name="Ebling H."/>
            <person name="Edwards K."/>
            <person name="Eickbush T."/>
            <person name="Evans J.D."/>
            <person name="Filipski A."/>
            <person name="Findeiss S."/>
            <person name="Freyhult E."/>
            <person name="Fulton L."/>
            <person name="Fulton R."/>
            <person name="Garcia A.C."/>
            <person name="Gardiner A."/>
            <person name="Garfield D.A."/>
            <person name="Garvin B.E."/>
            <person name="Gibson G."/>
            <person name="Gilbert D."/>
            <person name="Gnerre S."/>
            <person name="Godfrey J."/>
            <person name="Good R."/>
            <person name="Gotea V."/>
            <person name="Gravely B."/>
            <person name="Greenberg A.J."/>
            <person name="Griffiths-Jones S."/>
            <person name="Gross S."/>
            <person name="Guigo R."/>
            <person name="Gustafson E.A."/>
            <person name="Haerty W."/>
            <person name="Hahn M.W."/>
            <person name="Halligan D.L."/>
            <person name="Halpern A.L."/>
            <person name="Halter G.M."/>
            <person name="Han M.V."/>
            <person name="Heger A."/>
            <person name="Hillier L."/>
            <person name="Hinrichs A.S."/>
            <person name="Holmes I."/>
            <person name="Hoskins R.A."/>
            <person name="Hubisz M.J."/>
            <person name="Hultmark D."/>
            <person name="Huntley M.A."/>
            <person name="Jaffe D.B."/>
            <person name="Jagadeeshan S."/>
            <person name="Jeck W.R."/>
            <person name="Johnson J."/>
            <person name="Jones C.D."/>
            <person name="Jordan W.C."/>
            <person name="Karpen G.H."/>
            <person name="Kataoka E."/>
            <person name="Keightley P.D."/>
            <person name="Kheradpour P."/>
            <person name="Kirkness E.F."/>
            <person name="Koerich L.B."/>
            <person name="Kristiansen K."/>
            <person name="Kudrna D."/>
            <person name="Kulathinal R.J."/>
            <person name="Kumar S."/>
            <person name="Kwok R."/>
            <person name="Lander E."/>
            <person name="Langley C.H."/>
            <person name="Lapoint R."/>
            <person name="Lazzaro B.P."/>
            <person name="Lee S.J."/>
            <person name="Levesque L."/>
            <person name="Li R."/>
            <person name="Lin C.F."/>
            <person name="Lin M.F."/>
            <person name="Lindblad-Toh K."/>
            <person name="Llopart A."/>
            <person name="Long M."/>
            <person name="Low L."/>
            <person name="Lozovsky E."/>
            <person name="Lu J."/>
            <person name="Luo M."/>
            <person name="Machado C.A."/>
            <person name="Makalowski W."/>
            <person name="Marzo M."/>
            <person name="Matsuda M."/>
            <person name="Matzkin L."/>
            <person name="McAllister B."/>
            <person name="McBride C.S."/>
            <person name="McKernan B."/>
            <person name="McKernan K."/>
            <person name="Mendez-Lago M."/>
            <person name="Minx P."/>
            <person name="Mollenhauer M.U."/>
            <person name="Montooth K."/>
            <person name="Mount S.M."/>
            <person name="Mu X."/>
            <person name="Myers E."/>
            <person name="Negre B."/>
            <person name="Newfeld S."/>
            <person name="Nielsen R."/>
            <person name="Noor M.A."/>
            <person name="O'Grady P."/>
            <person name="Pachter L."/>
            <person name="Papaceit M."/>
            <person name="Parisi M.J."/>
            <person name="Parisi M."/>
            <person name="Parts L."/>
            <person name="Pedersen J.S."/>
            <person name="Pesole G."/>
            <person name="Phillippy A.M."/>
            <person name="Ponting C.P."/>
            <person name="Pop M."/>
            <person name="Porcelli D."/>
            <person name="Powell J.R."/>
            <person name="Prohaska S."/>
            <person name="Pruitt K."/>
            <person name="Puig M."/>
            <person name="Quesneville H."/>
            <person name="Ram K.R."/>
            <person name="Rand D."/>
            <person name="Rasmussen M.D."/>
            <person name="Reed L.K."/>
            <person name="Reenan R."/>
            <person name="Reily A."/>
            <person name="Remington K.A."/>
            <person name="Rieger T.T."/>
            <person name="Ritchie M.G."/>
            <person name="Robin C."/>
            <person name="Rogers Y.H."/>
            <person name="Rohde C."/>
            <person name="Rozas J."/>
            <person name="Rubenfield M.J."/>
            <person name="Ruiz A."/>
            <person name="Russo S."/>
            <person name="Salzberg S.L."/>
            <person name="Sanchez-Gracia A."/>
            <person name="Saranga D.J."/>
            <person name="Sato H."/>
            <person name="Schaeffer S.W."/>
            <person name="Schatz M.C."/>
            <person name="Schlenke T."/>
            <person name="Schwartz R."/>
            <person name="Segarra C."/>
            <person name="Singh R.S."/>
            <person name="Sirot L."/>
            <person name="Sirota M."/>
            <person name="Sisneros N.B."/>
            <person name="Smith C.D."/>
            <person name="Smith T.F."/>
            <person name="Spieth J."/>
            <person name="Stage D.E."/>
            <person name="Stark A."/>
            <person name="Stephan W."/>
            <person name="Strausberg R.L."/>
            <person name="Strempel S."/>
            <person name="Sturgill D."/>
            <person name="Sutton G."/>
            <person name="Sutton G.G."/>
            <person name="Tao W."/>
            <person name="Teichmann S."/>
            <person name="Tobari Y.N."/>
            <person name="Tomimura Y."/>
            <person name="Tsolas J.M."/>
            <person name="Valente V.L."/>
            <person name="Venter E."/>
            <person name="Venter J.C."/>
            <person name="Vicario S."/>
            <person name="Vieira F.G."/>
            <person name="Vilella A.J."/>
            <person name="Villasante A."/>
            <person name="Walenz B."/>
            <person name="Wang J."/>
            <person name="Wasserman M."/>
            <person name="Watts T."/>
            <person name="Wilson D."/>
            <person name="Wilson R.K."/>
            <person name="Wing R.A."/>
            <person name="Wolfner M.F."/>
            <person name="Wong A."/>
            <person name="Wong G.K."/>
            <person name="Wu C.I."/>
            <person name="Wu G."/>
            <person name="Yamamoto D."/>
            <person name="Yang H.P."/>
            <person name="Yang S.P."/>
            <person name="Yorke J.A."/>
            <person name="Yoshida K."/>
            <person name="Zdobnov E."/>
            <person name="Zhang P."/>
            <person name="Zhang Y."/>
            <person name="Zimin A.V."/>
            <person name="Baldwin J."/>
            <person name="Abdouelleil A."/>
            <person name="Abdulkadir J."/>
            <person name="Abebe A."/>
            <person name="Abera B."/>
            <person name="Abreu J."/>
            <person name="Acer S.C."/>
            <person name="Aftuck L."/>
            <person name="Alexander A."/>
            <person name="An P."/>
            <person name="Anderson E."/>
            <person name="Anderson S."/>
            <person name="Arachi H."/>
            <person name="Azer M."/>
            <person name="Bachantsang P."/>
            <person name="Barry A."/>
            <person name="Bayul T."/>
            <person name="Berlin A."/>
            <person name="Bessette D."/>
            <person name="Bloom T."/>
            <person name="Blye J."/>
            <person name="Boguslavskiy L."/>
            <person name="Bonnet C."/>
            <person name="Boukhgalter B."/>
            <person name="Bourzgui I."/>
            <person name="Brown A."/>
            <person name="Cahill P."/>
            <person name="Channer S."/>
            <person name="Cheshatsang Y."/>
            <person name="Chuda L."/>
            <person name="Citroen M."/>
            <person name="Collymore A."/>
            <person name="Cooke P."/>
            <person name="Costello M."/>
            <person name="D'Aco K."/>
            <person name="Daza R."/>
            <person name="De Haan G."/>
            <person name="DeGray S."/>
            <person name="DeMaso C."/>
            <person name="Dhargay N."/>
            <person name="Dooley K."/>
            <person name="Dooley E."/>
            <person name="Doricent M."/>
            <person name="Dorje P."/>
            <person name="Dorjee K."/>
            <person name="Dupes A."/>
            <person name="Elong R."/>
            <person name="Falk J."/>
            <person name="Farina A."/>
            <person name="Faro S."/>
            <person name="Ferguson D."/>
            <person name="Fisher S."/>
            <person name="Foley C.D."/>
            <person name="Franke A."/>
            <person name="Friedrich D."/>
            <person name="Gadbois L."/>
            <person name="Gearin G."/>
            <person name="Gearin C.R."/>
            <person name="Giannoukos G."/>
            <person name="Goode T."/>
            <person name="Graham J."/>
            <person name="Grandbois E."/>
            <person name="Grewal S."/>
            <person name="Gyaltsen K."/>
            <person name="Hafez N."/>
            <person name="Hagos B."/>
            <person name="Hall J."/>
            <person name="Henson C."/>
            <person name="Hollinger A."/>
            <person name="Honan T."/>
            <person name="Huard M.D."/>
            <person name="Hughes L."/>
            <person name="Hurhula B."/>
            <person name="Husby M.E."/>
            <person name="Kamat A."/>
            <person name="Kanga B."/>
            <person name="Kashin S."/>
            <person name="Khazanovich D."/>
            <person name="Kisner P."/>
            <person name="Lance K."/>
            <person name="Lara M."/>
            <person name="Lee W."/>
            <person name="Lennon N."/>
            <person name="Letendre F."/>
            <person name="LeVine R."/>
            <person name="Lipovsky A."/>
            <person name="Liu X."/>
            <person name="Liu J."/>
            <person name="Liu S."/>
            <person name="Lokyitsang T."/>
            <person name="Lokyitsang Y."/>
            <person name="Lubonja R."/>
            <person name="Lui A."/>
            <person name="MacDonald P."/>
            <person name="Magnisalis V."/>
            <person name="Maru K."/>
            <person name="Matthews C."/>
            <person name="McCusker W."/>
            <person name="McDonough S."/>
            <person name="Mehta T."/>
            <person name="Meldrim J."/>
            <person name="Meneus L."/>
            <person name="Mihai O."/>
            <person name="Mihalev A."/>
            <person name="Mihova T."/>
            <person name="Mittelman R."/>
            <person name="Mlenga V."/>
            <person name="Montmayeur A."/>
            <person name="Mulrain L."/>
            <person name="Navidi A."/>
            <person name="Naylor J."/>
            <person name="Negash T."/>
            <person name="Nguyen T."/>
            <person name="Nguyen N."/>
            <person name="Nicol R."/>
            <person name="Norbu C."/>
            <person name="Norbu N."/>
            <person name="Novod N."/>
            <person name="O'Neill B."/>
            <person name="Osman S."/>
            <person name="Markiewicz E."/>
            <person name="Oyono O.L."/>
            <person name="Patti C."/>
            <person name="Phunkhang P."/>
            <person name="Pierre F."/>
            <person name="Priest M."/>
            <person name="Raghuraman S."/>
            <person name="Rege F."/>
            <person name="Reyes R."/>
            <person name="Rise C."/>
            <person name="Rogov P."/>
            <person name="Ross K."/>
            <person name="Ryan E."/>
            <person name="Settipalli S."/>
            <person name="Shea T."/>
            <person name="Sherpa N."/>
            <person name="Shi L."/>
            <person name="Shih D."/>
            <person name="Sparrow T."/>
            <person name="Spaulding J."/>
            <person name="Stalker J."/>
            <person name="Stange-Thomann N."/>
            <person name="Stavropoulos S."/>
            <person name="Stone C."/>
            <person name="Strader C."/>
            <person name="Tesfaye S."/>
            <person name="Thomson T."/>
            <person name="Thoulutsang Y."/>
            <person name="Thoulutsang D."/>
            <person name="Topham K."/>
            <person name="Topping I."/>
            <person name="Tsamla T."/>
            <person name="Vassiliev H."/>
            <person name="Vo A."/>
            <person name="Wangchuk T."/>
            <person name="Wangdi T."/>
            <person name="Weiand M."/>
            <person name="Wilkinson J."/>
            <person name="Wilson A."/>
            <person name="Yadav S."/>
            <person name="Young G."/>
            <person name="Yu Q."/>
            <person name="Zembek L."/>
            <person name="Zhong D."/>
            <person name="Zimmer A."/>
            <person name="Zwirko Z."/>
            <person name="Jaffe D.B."/>
            <person name="Alvarez P."/>
            <person name="Brockman W."/>
            <person name="Butler J."/>
            <person name="Chin C."/>
            <person name="Gnerre S."/>
            <person name="Grabherr M."/>
            <person name="Kleber M."/>
            <person name="Mauceli E."/>
            <person name="MacCallum I."/>
        </authorList>
    </citation>
    <scope>NUCLEOTIDE SEQUENCE [LARGE SCALE GENOMIC DNA]</scope>
    <source>
        <strain evidence="10">Tucson 14024-0371.13</strain>
    </source>
</reference>
<feature type="transmembrane region" description="Helical" evidence="8">
    <location>
        <begin position="376"/>
        <end position="397"/>
    </location>
</feature>
<feature type="transmembrane region" description="Helical" evidence="8">
    <location>
        <begin position="103"/>
        <end position="120"/>
    </location>
</feature>
<gene>
    <name evidence="9" type="primary">Dana\GF16179</name>
    <name evidence="9" type="synonym">dana_GLEANR_17450</name>
    <name evidence="9" type="ORF">GF16179</name>
</gene>
<dbReference type="InParanoid" id="B3LZF9"/>
<name>B3LZF9_DROAN</name>
<dbReference type="PhylomeDB" id="B3LZF9"/>
<comment type="subcellular location">
    <subcellularLocation>
        <location evidence="7">Membrane</location>
        <topology evidence="7">Multi-pass membrane protein</topology>
    </subcellularLocation>
</comment>
<evidence type="ECO:0000313" key="10">
    <source>
        <dbReference type="Proteomes" id="UP000007801"/>
    </source>
</evidence>
<dbReference type="KEGG" id="dan:6498976"/>
<dbReference type="HOGENOM" id="CLU_036909_0_1_1"/>
<dbReference type="OrthoDB" id="18814at2759"/>
<feature type="transmembrane region" description="Helical" evidence="8">
    <location>
        <begin position="164"/>
        <end position="182"/>
    </location>
</feature>
<dbReference type="InterPro" id="IPR002666">
    <property type="entry name" value="Folate_carrier"/>
</dbReference>
<accession>B3LZF9</accession>
<evidence type="ECO:0000256" key="4">
    <source>
        <dbReference type="ARBA" id="ARBA00022989"/>
    </source>
</evidence>
<dbReference type="InterPro" id="IPR036259">
    <property type="entry name" value="MFS_trans_sf"/>
</dbReference>
<evidence type="ECO:0000256" key="2">
    <source>
        <dbReference type="ARBA" id="ARBA00022692"/>
    </source>
</evidence>
<evidence type="ECO:0000256" key="6">
    <source>
        <dbReference type="ARBA" id="ARBA00023180"/>
    </source>
</evidence>
<dbReference type="Pfam" id="PF01770">
    <property type="entry name" value="Folate_carrier"/>
    <property type="match status" value="1"/>
</dbReference>
<dbReference type="AlphaFoldDB" id="B3LZF9"/>
<evidence type="ECO:0000313" key="9">
    <source>
        <dbReference type="EMBL" id="EDV44138.1"/>
    </source>
</evidence>
<keyword evidence="3" id="KW-0290">Folate-binding</keyword>
<dbReference type="Proteomes" id="UP000007801">
    <property type="component" value="Unassembled WGS sequence"/>
</dbReference>
<dbReference type="PANTHER" id="PTHR10686">
    <property type="entry name" value="FOLATE TRANSPORTER"/>
    <property type="match status" value="1"/>
</dbReference>
<keyword evidence="6" id="KW-0325">Glycoprotein</keyword>
<sequence length="443" mass="50406">MKSWLKISSVLCIFGFLREMRPSEPYHAEILVSEWYQFTAEEVNRFVYPVGAYSQLALLIVVFLVTDFLRYKPLIIANAAAGVAIWTAWIFTTTLPVLQATEVLYGFYSATEVAYYSYIYAKVEKQYYPKVTSHTRAATFVGKLVAGVLSQLVIGMNWMNLQQLFFITLSPQILAFIWAFFLPRVDKSLYFHNKPEAIQGNSQLDANGLENAPRKELESESKTQFFKKKMNQAWKLIWLQFRSAYTNPLVVQWSLWYAINYAGYQQITTYMQVTWNTFDDKPVIIWNGAVDAALTFLSAVFAILAGYLHAGRFKPRTSLIAMALLSIFEGLSVLLACWTKNIYVSYMGFVIYGAIFAFAITMASSELAGSLEDDSFALIFGFNTFLALILQCVMTFVVISEDMGLNLNVFQQYTVYAFYYIVLGLLYLVVISIRGAFSCLMGK</sequence>
<dbReference type="PANTHER" id="PTHR10686:SF18">
    <property type="entry name" value="IP11787P-RELATED"/>
    <property type="match status" value="1"/>
</dbReference>
<dbReference type="SUPFAM" id="SSF103473">
    <property type="entry name" value="MFS general substrate transporter"/>
    <property type="match status" value="1"/>
</dbReference>